<evidence type="ECO:0000313" key="1">
    <source>
        <dbReference type="EMBL" id="MBC5668528.1"/>
    </source>
</evidence>
<accession>A0ABR7F4G8</accession>
<sequence length="134" mass="16181">MASYKGYLLKIKDKVFPNEYIMWGSYHSYDNQRSELKANRNAANLLVRQTSPNFKTKIEFETPKLWLNEYEEIRNLLNQGIVNSRERKIQVTYWNSEELRYKDAICYMPDIDYQPNNLGNTLLYDQMKLEFIEY</sequence>
<gene>
    <name evidence="1" type="ORF">H8S00_11150</name>
</gene>
<name>A0ABR7F4G8_9FIRM</name>
<evidence type="ECO:0000313" key="2">
    <source>
        <dbReference type="Proteomes" id="UP000597877"/>
    </source>
</evidence>
<comment type="caution">
    <text evidence="1">The sequence shown here is derived from an EMBL/GenBank/DDBJ whole genome shotgun (WGS) entry which is preliminary data.</text>
</comment>
<dbReference type="EMBL" id="JACOOZ010000008">
    <property type="protein sequence ID" value="MBC5668528.1"/>
    <property type="molecule type" value="Genomic_DNA"/>
</dbReference>
<protein>
    <submittedName>
        <fullName evidence="1">Uncharacterized protein</fullName>
    </submittedName>
</protein>
<organism evidence="1 2">
    <name type="scientific">Eubacterium segne</name>
    <dbReference type="NCBI Taxonomy" id="2763045"/>
    <lineage>
        <taxon>Bacteria</taxon>
        <taxon>Bacillati</taxon>
        <taxon>Bacillota</taxon>
        <taxon>Clostridia</taxon>
        <taxon>Eubacteriales</taxon>
        <taxon>Eubacteriaceae</taxon>
        <taxon>Eubacterium</taxon>
    </lineage>
</organism>
<dbReference type="Pfam" id="PF20458">
    <property type="entry name" value="DUF6711"/>
    <property type="match status" value="1"/>
</dbReference>
<reference evidence="1 2" key="1">
    <citation type="submission" date="2020-08" db="EMBL/GenBank/DDBJ databases">
        <title>Genome public.</title>
        <authorList>
            <person name="Liu C."/>
            <person name="Sun Q."/>
        </authorList>
    </citation>
    <scope>NUCLEOTIDE SEQUENCE [LARGE SCALE GENOMIC DNA]</scope>
    <source>
        <strain evidence="1 2">BX4</strain>
    </source>
</reference>
<keyword evidence="2" id="KW-1185">Reference proteome</keyword>
<dbReference type="Proteomes" id="UP000597877">
    <property type="component" value="Unassembled WGS sequence"/>
</dbReference>
<dbReference type="InterPro" id="IPR046557">
    <property type="entry name" value="DUF6711"/>
</dbReference>
<proteinExistence type="predicted"/>
<dbReference type="RefSeq" id="WP_186840562.1">
    <property type="nucleotide sequence ID" value="NZ_JACOOZ010000008.1"/>
</dbReference>